<dbReference type="Pfam" id="PF17197">
    <property type="entry name" value="DUF5134"/>
    <property type="match status" value="1"/>
</dbReference>
<accession>A0ABU7PGH6</accession>
<name>A0ABU7PGH6_9ACTN</name>
<feature type="transmembrane region" description="Helical" evidence="1">
    <location>
        <begin position="117"/>
        <end position="135"/>
    </location>
</feature>
<organism evidence="3 4">
    <name type="scientific">Actinacidiphila polyblastidii</name>
    <dbReference type="NCBI Taxonomy" id="3110430"/>
    <lineage>
        <taxon>Bacteria</taxon>
        <taxon>Bacillati</taxon>
        <taxon>Actinomycetota</taxon>
        <taxon>Actinomycetes</taxon>
        <taxon>Kitasatosporales</taxon>
        <taxon>Streptomycetaceae</taxon>
        <taxon>Actinacidiphila</taxon>
    </lineage>
</organism>
<dbReference type="RefSeq" id="WP_330798137.1">
    <property type="nucleotide sequence ID" value="NZ_JAZEWV010000023.1"/>
</dbReference>
<dbReference type="InterPro" id="IPR033458">
    <property type="entry name" value="DUF5134"/>
</dbReference>
<keyword evidence="1" id="KW-1133">Transmembrane helix</keyword>
<reference evidence="3 4" key="1">
    <citation type="submission" date="2023-12" db="EMBL/GenBank/DDBJ databases">
        <title>Streptomyces sp. V4-01.</title>
        <authorList>
            <person name="Somphong A."/>
            <person name="Phongsopitanun W."/>
        </authorList>
    </citation>
    <scope>NUCLEOTIDE SEQUENCE [LARGE SCALE GENOMIC DNA]</scope>
    <source>
        <strain evidence="3 4">V4-01</strain>
    </source>
</reference>
<evidence type="ECO:0000313" key="3">
    <source>
        <dbReference type="EMBL" id="MEE4544920.1"/>
    </source>
</evidence>
<keyword evidence="2" id="KW-0732">Signal</keyword>
<evidence type="ECO:0000256" key="2">
    <source>
        <dbReference type="SAM" id="SignalP"/>
    </source>
</evidence>
<keyword evidence="4" id="KW-1185">Reference proteome</keyword>
<comment type="caution">
    <text evidence="3">The sequence shown here is derived from an EMBL/GenBank/DDBJ whole genome shotgun (WGS) entry which is preliminary data.</text>
</comment>
<protein>
    <submittedName>
        <fullName evidence="3">DUF5134 domain-containing protein</fullName>
    </submittedName>
</protein>
<keyword evidence="1" id="KW-0812">Transmembrane</keyword>
<feature type="chain" id="PRO_5047338485" evidence="2">
    <location>
        <begin position="22"/>
        <end position="217"/>
    </location>
</feature>
<dbReference type="Proteomes" id="UP001344658">
    <property type="component" value="Unassembled WGS sequence"/>
</dbReference>
<feature type="transmembrane region" description="Helical" evidence="1">
    <location>
        <begin position="54"/>
        <end position="72"/>
    </location>
</feature>
<gene>
    <name evidence="3" type="ORF">V2S66_23510</name>
</gene>
<evidence type="ECO:0000313" key="4">
    <source>
        <dbReference type="Proteomes" id="UP001344658"/>
    </source>
</evidence>
<evidence type="ECO:0000256" key="1">
    <source>
        <dbReference type="SAM" id="Phobius"/>
    </source>
</evidence>
<dbReference type="EMBL" id="JAZEWV010000023">
    <property type="protein sequence ID" value="MEE4544920.1"/>
    <property type="molecule type" value="Genomic_DNA"/>
</dbReference>
<feature type="transmembrane region" description="Helical" evidence="1">
    <location>
        <begin position="142"/>
        <end position="163"/>
    </location>
</feature>
<keyword evidence="1" id="KW-0472">Membrane</keyword>
<feature type="transmembrane region" description="Helical" evidence="1">
    <location>
        <begin position="84"/>
        <end position="105"/>
    </location>
</feature>
<feature type="signal peptide" evidence="2">
    <location>
        <begin position="1"/>
        <end position="21"/>
    </location>
</feature>
<proteinExistence type="predicted"/>
<sequence>MTHGPPLVAWLLVALSTAAAAACVLRGQSRQEALTGAGMAAMAVPLSVVDPWRWAAPVLAAVYAYAVLSTLARPAAHTGHRTHHAVCSASMVYMALAMSGLGLGGGEHTGHSMDGGAGVPLLTGLLLLYFAGYVVRTGVRLVVVPFALPGGAAAPVALSAAAAGPAGSGAGDRDRDRDERIPGGAAQAAVPLRHSPEVAAACRVSMALAMFAMLVLL</sequence>